<feature type="transmembrane region" description="Helical" evidence="1">
    <location>
        <begin position="89"/>
        <end position="110"/>
    </location>
</feature>
<feature type="transmembrane region" description="Helical" evidence="1">
    <location>
        <begin position="143"/>
        <end position="163"/>
    </location>
</feature>
<keyword evidence="1" id="KW-1133">Transmembrane helix</keyword>
<proteinExistence type="predicted"/>
<evidence type="ECO:0000256" key="1">
    <source>
        <dbReference type="SAM" id="Phobius"/>
    </source>
</evidence>
<keyword evidence="1" id="KW-0812">Transmembrane</keyword>
<dbReference type="AlphaFoldDB" id="A0AAD4R2P2"/>
<protein>
    <submittedName>
        <fullName evidence="2">Uncharacterized protein</fullName>
    </submittedName>
</protein>
<organism evidence="2 3">
    <name type="scientific">Ditylenchus destructor</name>
    <dbReference type="NCBI Taxonomy" id="166010"/>
    <lineage>
        <taxon>Eukaryota</taxon>
        <taxon>Metazoa</taxon>
        <taxon>Ecdysozoa</taxon>
        <taxon>Nematoda</taxon>
        <taxon>Chromadorea</taxon>
        <taxon>Rhabditida</taxon>
        <taxon>Tylenchina</taxon>
        <taxon>Tylenchomorpha</taxon>
        <taxon>Sphaerularioidea</taxon>
        <taxon>Anguinidae</taxon>
        <taxon>Anguininae</taxon>
        <taxon>Ditylenchus</taxon>
    </lineage>
</organism>
<dbReference type="EMBL" id="JAKKPZ010000055">
    <property type="protein sequence ID" value="KAI1705555.1"/>
    <property type="molecule type" value="Genomic_DNA"/>
</dbReference>
<evidence type="ECO:0000313" key="2">
    <source>
        <dbReference type="EMBL" id="KAI1705555.1"/>
    </source>
</evidence>
<sequence length="203" mass="22888">MDSSHISPKEFAQIPKPCIPNSFLIPKFAQRGSVGNIAQFLERRHRCLFATGILCILLFWLILAIFLYIDRIFPDESSSDFTTRAKENQNLVLLVLAATLLVAGISSVLASCGWSSIFVQLNALLWAFGMILALTYFYKSPGWPSAILTALAIVLALIGYLCVRCWRRYRTRNQTVYANNKDHDHRPQVQDLHFVQAMPVVVG</sequence>
<gene>
    <name evidence="2" type="ORF">DdX_13519</name>
</gene>
<comment type="caution">
    <text evidence="2">The sequence shown here is derived from an EMBL/GenBank/DDBJ whole genome shotgun (WGS) entry which is preliminary data.</text>
</comment>
<feature type="transmembrane region" description="Helical" evidence="1">
    <location>
        <begin position="47"/>
        <end position="69"/>
    </location>
</feature>
<dbReference type="Proteomes" id="UP001201812">
    <property type="component" value="Unassembled WGS sequence"/>
</dbReference>
<feature type="transmembrane region" description="Helical" evidence="1">
    <location>
        <begin position="117"/>
        <end position="137"/>
    </location>
</feature>
<accession>A0AAD4R2P2</accession>
<evidence type="ECO:0000313" key="3">
    <source>
        <dbReference type="Proteomes" id="UP001201812"/>
    </source>
</evidence>
<name>A0AAD4R2P2_9BILA</name>
<keyword evidence="1" id="KW-0472">Membrane</keyword>
<reference evidence="2" key="1">
    <citation type="submission" date="2022-01" db="EMBL/GenBank/DDBJ databases">
        <title>Genome Sequence Resource for Two Populations of Ditylenchus destructor, the Migratory Endoparasitic Phytonematode.</title>
        <authorList>
            <person name="Zhang H."/>
            <person name="Lin R."/>
            <person name="Xie B."/>
        </authorList>
    </citation>
    <scope>NUCLEOTIDE SEQUENCE</scope>
    <source>
        <strain evidence="2">BazhouSP</strain>
    </source>
</reference>
<keyword evidence="3" id="KW-1185">Reference proteome</keyword>